<organism evidence="6 7">
    <name type="scientific">Arthrobotrys musiformis</name>
    <dbReference type="NCBI Taxonomy" id="47236"/>
    <lineage>
        <taxon>Eukaryota</taxon>
        <taxon>Fungi</taxon>
        <taxon>Dikarya</taxon>
        <taxon>Ascomycota</taxon>
        <taxon>Pezizomycotina</taxon>
        <taxon>Orbiliomycetes</taxon>
        <taxon>Orbiliales</taxon>
        <taxon>Orbiliaceae</taxon>
        <taxon>Arthrobotrys</taxon>
    </lineage>
</organism>
<evidence type="ECO:0000313" key="7">
    <source>
        <dbReference type="Proteomes" id="UP001370758"/>
    </source>
</evidence>
<protein>
    <submittedName>
        <fullName evidence="6">Uncharacterized protein</fullName>
    </submittedName>
</protein>
<dbReference type="Gene3D" id="3.20.20.140">
    <property type="entry name" value="Metal-dependent hydrolases"/>
    <property type="match status" value="1"/>
</dbReference>
<proteinExistence type="inferred from homology"/>
<keyword evidence="2" id="KW-0540">Nuclease</keyword>
<dbReference type="PROSITE" id="PS01090">
    <property type="entry name" value="TATD_2"/>
    <property type="match status" value="1"/>
</dbReference>
<dbReference type="Pfam" id="PF01026">
    <property type="entry name" value="TatD_DNase"/>
    <property type="match status" value="1"/>
</dbReference>
<keyword evidence="3" id="KW-0479">Metal-binding</keyword>
<dbReference type="InterPro" id="IPR001130">
    <property type="entry name" value="TatD-like"/>
</dbReference>
<dbReference type="InterPro" id="IPR018228">
    <property type="entry name" value="DNase_TatD-rel_CS"/>
</dbReference>
<comment type="caution">
    <text evidence="6">The sequence shown here is derived from an EMBL/GenBank/DDBJ whole genome shotgun (WGS) entry which is preliminary data.</text>
</comment>
<dbReference type="GO" id="GO:0046872">
    <property type="term" value="F:metal ion binding"/>
    <property type="evidence" value="ECO:0007669"/>
    <property type="project" value="UniProtKB-KW"/>
</dbReference>
<sequence length="419" mass="46686">MLAIHAYKNYIASLTRSQFISSFSKRAIYHFHSPNTPILPSPLSSIHSLRSKNIPGDNSPFTTMASLSVSSPAAGPSTETSNETESRYEPRYIDVGINLTDMTYQGFYHGRKVHETDLESVISRGQAIGCQKLMVTGSDYKHSLQAIDLAEKYPGTIFATVGVHPCCASEVTKSITPQKSLQSLLLPVEKLALQGKTQGTVTAFGEIGLDYDRFFLSDKESQLIVFEEQLRMAERVDLPLFLHSRAAEEDFNKLLFAANLPRKGLVHSFTGTLEEMKVLVEHGYDIGINGCSLKTEENLAVVKEVPLERLQIETDGPWCEIRNSHASAKYLKTMPEYLASGVPKDVKKEKWQNGLRVKGRNEPCAIAGVAWVIAQVKGVEFEEVCERSWENSMTMFRFDEAAALQQKWKENGAPKEESA</sequence>
<dbReference type="PANTHER" id="PTHR10060:SF15">
    <property type="entry name" value="DEOXYRIBONUCLEASE TATDN1"/>
    <property type="match status" value="1"/>
</dbReference>
<name>A0AAV9W1U4_9PEZI</name>
<evidence type="ECO:0000256" key="2">
    <source>
        <dbReference type="ARBA" id="ARBA00022722"/>
    </source>
</evidence>
<dbReference type="Proteomes" id="UP001370758">
    <property type="component" value="Unassembled WGS sequence"/>
</dbReference>
<dbReference type="GO" id="GO:0008296">
    <property type="term" value="F:3'-5'-DNA exonuclease activity"/>
    <property type="evidence" value="ECO:0007669"/>
    <property type="project" value="TreeGrafter"/>
</dbReference>
<dbReference type="EMBL" id="JAVHJL010000007">
    <property type="protein sequence ID" value="KAK6499613.1"/>
    <property type="molecule type" value="Genomic_DNA"/>
</dbReference>
<reference evidence="6 7" key="1">
    <citation type="submission" date="2023-08" db="EMBL/GenBank/DDBJ databases">
        <authorList>
            <person name="Palmer J.M."/>
        </authorList>
    </citation>
    <scope>NUCLEOTIDE SEQUENCE [LARGE SCALE GENOMIC DNA]</scope>
    <source>
        <strain evidence="6 7">TWF481</strain>
    </source>
</reference>
<dbReference type="AlphaFoldDB" id="A0AAV9W1U4"/>
<gene>
    <name evidence="6" type="ORF">TWF481_009978</name>
</gene>
<dbReference type="InterPro" id="IPR050891">
    <property type="entry name" value="TatD-type_Hydrolase"/>
</dbReference>
<evidence type="ECO:0000256" key="3">
    <source>
        <dbReference type="ARBA" id="ARBA00022723"/>
    </source>
</evidence>
<evidence type="ECO:0000256" key="4">
    <source>
        <dbReference type="ARBA" id="ARBA00022801"/>
    </source>
</evidence>
<dbReference type="InterPro" id="IPR032466">
    <property type="entry name" value="Metal_Hydrolase"/>
</dbReference>
<comment type="similarity">
    <text evidence="1">Belongs to the metallo-dependent hydrolases superfamily. TatD-type hydrolase family.</text>
</comment>
<evidence type="ECO:0000313" key="6">
    <source>
        <dbReference type="EMBL" id="KAK6499613.1"/>
    </source>
</evidence>
<keyword evidence="4" id="KW-0378">Hydrolase</keyword>
<dbReference type="CDD" id="cd01310">
    <property type="entry name" value="TatD_DNAse"/>
    <property type="match status" value="1"/>
</dbReference>
<dbReference type="SUPFAM" id="SSF51556">
    <property type="entry name" value="Metallo-dependent hydrolases"/>
    <property type="match status" value="1"/>
</dbReference>
<feature type="region of interest" description="Disordered" evidence="5">
    <location>
        <begin position="68"/>
        <end position="87"/>
    </location>
</feature>
<keyword evidence="7" id="KW-1185">Reference proteome</keyword>
<dbReference type="GO" id="GO:0005829">
    <property type="term" value="C:cytosol"/>
    <property type="evidence" value="ECO:0007669"/>
    <property type="project" value="TreeGrafter"/>
</dbReference>
<dbReference type="PANTHER" id="PTHR10060">
    <property type="entry name" value="TATD FAMILY DEOXYRIBONUCLEASE"/>
    <property type="match status" value="1"/>
</dbReference>
<evidence type="ECO:0000256" key="1">
    <source>
        <dbReference type="ARBA" id="ARBA00009275"/>
    </source>
</evidence>
<evidence type="ECO:0000256" key="5">
    <source>
        <dbReference type="SAM" id="MobiDB-lite"/>
    </source>
</evidence>
<feature type="compositionally biased region" description="Polar residues" evidence="5">
    <location>
        <begin position="68"/>
        <end position="83"/>
    </location>
</feature>
<accession>A0AAV9W1U4</accession>